<dbReference type="EMBL" id="LAZR01006589">
    <property type="protein sequence ID" value="KKM91046.1"/>
    <property type="molecule type" value="Genomic_DNA"/>
</dbReference>
<sequence length="80" mass="9410">MINLSATHLTTEPSLDPSCDPFEEYKRIFIESKIEEFVELIMRKGVSHKHDSNTENLLDCLYECIEEKIDNFLTEPIYEI</sequence>
<gene>
    <name evidence="1" type="ORF">LCGC14_1232530</name>
</gene>
<proteinExistence type="predicted"/>
<organism evidence="1">
    <name type="scientific">marine sediment metagenome</name>
    <dbReference type="NCBI Taxonomy" id="412755"/>
    <lineage>
        <taxon>unclassified sequences</taxon>
        <taxon>metagenomes</taxon>
        <taxon>ecological metagenomes</taxon>
    </lineage>
</organism>
<evidence type="ECO:0000313" key="1">
    <source>
        <dbReference type="EMBL" id="KKM91046.1"/>
    </source>
</evidence>
<protein>
    <submittedName>
        <fullName evidence="1">Uncharacterized protein</fullName>
    </submittedName>
</protein>
<dbReference type="AlphaFoldDB" id="A0A0F9LVC0"/>
<comment type="caution">
    <text evidence="1">The sequence shown here is derived from an EMBL/GenBank/DDBJ whole genome shotgun (WGS) entry which is preliminary data.</text>
</comment>
<reference evidence="1" key="1">
    <citation type="journal article" date="2015" name="Nature">
        <title>Complex archaea that bridge the gap between prokaryotes and eukaryotes.</title>
        <authorList>
            <person name="Spang A."/>
            <person name="Saw J.H."/>
            <person name="Jorgensen S.L."/>
            <person name="Zaremba-Niedzwiedzka K."/>
            <person name="Martijn J."/>
            <person name="Lind A.E."/>
            <person name="van Eijk R."/>
            <person name="Schleper C."/>
            <person name="Guy L."/>
            <person name="Ettema T.J."/>
        </authorList>
    </citation>
    <scope>NUCLEOTIDE SEQUENCE</scope>
</reference>
<accession>A0A0F9LVC0</accession>
<name>A0A0F9LVC0_9ZZZZ</name>